<dbReference type="EMBL" id="JAXCGZ010011918">
    <property type="protein sequence ID" value="KAK7073948.1"/>
    <property type="molecule type" value="Genomic_DNA"/>
</dbReference>
<proteinExistence type="predicted"/>
<keyword evidence="3" id="KW-1185">Reference proteome</keyword>
<evidence type="ECO:0000313" key="3">
    <source>
        <dbReference type="Proteomes" id="UP001381693"/>
    </source>
</evidence>
<dbReference type="AlphaFoldDB" id="A0AAN8X4I4"/>
<evidence type="ECO:0000313" key="2">
    <source>
        <dbReference type="EMBL" id="KAK7073948.1"/>
    </source>
</evidence>
<dbReference type="Proteomes" id="UP001381693">
    <property type="component" value="Unassembled WGS sequence"/>
</dbReference>
<protein>
    <recommendedName>
        <fullName evidence="1">Transposable element P transposase-like RNase H C-terminal domain-containing protein</fullName>
    </recommendedName>
</protein>
<gene>
    <name evidence="2" type="ORF">SK128_026961</name>
</gene>
<feature type="domain" description="Transposable element P transposase-like RNase H C-terminal" evidence="1">
    <location>
        <begin position="30"/>
        <end position="64"/>
    </location>
</feature>
<name>A0AAN8X4I4_HALRR</name>
<dbReference type="InterPro" id="IPR048367">
    <property type="entry name" value="TNP-like_RNaseH_C"/>
</dbReference>
<organism evidence="2 3">
    <name type="scientific">Halocaridina rubra</name>
    <name type="common">Hawaiian red shrimp</name>
    <dbReference type="NCBI Taxonomy" id="373956"/>
    <lineage>
        <taxon>Eukaryota</taxon>
        <taxon>Metazoa</taxon>
        <taxon>Ecdysozoa</taxon>
        <taxon>Arthropoda</taxon>
        <taxon>Crustacea</taxon>
        <taxon>Multicrustacea</taxon>
        <taxon>Malacostraca</taxon>
        <taxon>Eumalacostraca</taxon>
        <taxon>Eucarida</taxon>
        <taxon>Decapoda</taxon>
        <taxon>Pleocyemata</taxon>
        <taxon>Caridea</taxon>
        <taxon>Atyoidea</taxon>
        <taxon>Atyidae</taxon>
        <taxon>Halocaridina</taxon>
    </lineage>
</organism>
<accession>A0AAN8X4I4</accession>
<dbReference type="Pfam" id="PF21789">
    <property type="entry name" value="TNP-like_RNaseH_C"/>
    <property type="match status" value="1"/>
</dbReference>
<sequence length="250" mass="29564">MHTFMVITKTSCIFSNFLGLLHLSRYFKTYRLNMDHFDMVMGTLQRRGGWEDVPTPQQFRYAYKQLFRQLSNNSFINIDFDGEDITVDQGEACIYKNERAEDPYYLEYPVFTDLETDIMHNATSVVGKVLQRLSCPNCVNVLLDDNPESYCKGNMVVLNIIKPSKFVLKLLKNSRRILKWEESNKDECEQLVLLASCKYFTVFESLDFQEETLEHFIEEPLHIICLVKAVIRCYFSRIFYARKKLRRVYT</sequence>
<comment type="caution">
    <text evidence="2">The sequence shown here is derived from an EMBL/GenBank/DDBJ whole genome shotgun (WGS) entry which is preliminary data.</text>
</comment>
<evidence type="ECO:0000259" key="1">
    <source>
        <dbReference type="Pfam" id="PF21789"/>
    </source>
</evidence>
<reference evidence="2 3" key="1">
    <citation type="submission" date="2023-11" db="EMBL/GenBank/DDBJ databases">
        <title>Halocaridina rubra genome assembly.</title>
        <authorList>
            <person name="Smith C."/>
        </authorList>
    </citation>
    <scope>NUCLEOTIDE SEQUENCE [LARGE SCALE GENOMIC DNA]</scope>
    <source>
        <strain evidence="2">EP-1</strain>
        <tissue evidence="2">Whole</tissue>
    </source>
</reference>